<dbReference type="GO" id="GO:0000160">
    <property type="term" value="P:phosphorelay signal transduction system"/>
    <property type="evidence" value="ECO:0007669"/>
    <property type="project" value="InterPro"/>
</dbReference>
<dbReference type="InterPro" id="IPR000160">
    <property type="entry name" value="GGDEF_dom"/>
</dbReference>
<sequence length="312" mass="35332">MMIKFRAEDCLILLVDDVGKNLQLAVNILDSAGYATIYASSVKQAIIERVETANPDLILLDLMMPEMGGIELCRRLKSNALYAHIPIIFVTDSEEKEDIINAFNSGAVDYVNKPFYSWELLAKVKIHLELKKTQEELKNINYQLEKLVRTDSLTGVNNRREILALGEKELQRCRRYHRYFSLVFIDIDHFKHINDTFGHLLGDKTLITVAGAIKNCLRQVDSFGRFGGEEFVAILPETNLEDAATTAWRICQVINKLNIEIDRQKVRVTASIGVATFSPEDNNLEAVIERADRAMFAAKNQGRNRVSLGKTV</sequence>
<dbReference type="GO" id="GO:0005886">
    <property type="term" value="C:plasma membrane"/>
    <property type="evidence" value="ECO:0007669"/>
    <property type="project" value="TreeGrafter"/>
</dbReference>
<dbReference type="InterPro" id="IPR001789">
    <property type="entry name" value="Sig_transdc_resp-reg_receiver"/>
</dbReference>
<dbReference type="NCBIfam" id="TIGR00254">
    <property type="entry name" value="GGDEF"/>
    <property type="match status" value="1"/>
</dbReference>
<dbReference type="SUPFAM" id="SSF52172">
    <property type="entry name" value="CheY-like"/>
    <property type="match status" value="1"/>
</dbReference>
<dbReference type="AlphaFoldDB" id="I4FUF9"/>
<feature type="domain" description="GGDEF" evidence="3">
    <location>
        <begin position="178"/>
        <end position="311"/>
    </location>
</feature>
<dbReference type="InterPro" id="IPR011006">
    <property type="entry name" value="CheY-like_superfamily"/>
</dbReference>
<evidence type="ECO:0000313" key="4">
    <source>
        <dbReference type="EMBL" id="CCH99284.1"/>
    </source>
</evidence>
<organism evidence="4 5">
    <name type="scientific">Microcystis aeruginosa PCC 9717</name>
    <dbReference type="NCBI Taxonomy" id="1160286"/>
    <lineage>
        <taxon>Bacteria</taxon>
        <taxon>Bacillati</taxon>
        <taxon>Cyanobacteriota</taxon>
        <taxon>Cyanophyceae</taxon>
        <taxon>Oscillatoriophycideae</taxon>
        <taxon>Chroococcales</taxon>
        <taxon>Microcystaceae</taxon>
        <taxon>Microcystis</taxon>
    </lineage>
</organism>
<dbReference type="Pfam" id="PF00990">
    <property type="entry name" value="GGDEF"/>
    <property type="match status" value="1"/>
</dbReference>
<dbReference type="Pfam" id="PF00072">
    <property type="entry name" value="Response_reg"/>
    <property type="match status" value="1"/>
</dbReference>
<dbReference type="GO" id="GO:1902201">
    <property type="term" value="P:negative regulation of bacterial-type flagellum-dependent cell motility"/>
    <property type="evidence" value="ECO:0007669"/>
    <property type="project" value="TreeGrafter"/>
</dbReference>
<dbReference type="EMBL" id="CAII01000561">
    <property type="protein sequence ID" value="CCH99284.1"/>
    <property type="molecule type" value="Genomic_DNA"/>
</dbReference>
<dbReference type="Gene3D" id="3.30.70.270">
    <property type="match status" value="1"/>
</dbReference>
<dbReference type="PROSITE" id="PS50110">
    <property type="entry name" value="RESPONSE_REGULATORY"/>
    <property type="match status" value="1"/>
</dbReference>
<dbReference type="CDD" id="cd19920">
    <property type="entry name" value="REC_PA4781-like"/>
    <property type="match status" value="1"/>
</dbReference>
<dbReference type="InterPro" id="IPR043128">
    <property type="entry name" value="Rev_trsase/Diguanyl_cyclase"/>
</dbReference>
<dbReference type="HOGENOM" id="CLU_000445_11_28_3"/>
<dbReference type="CDD" id="cd01949">
    <property type="entry name" value="GGDEF"/>
    <property type="match status" value="1"/>
</dbReference>
<dbReference type="Gene3D" id="3.40.50.2300">
    <property type="match status" value="1"/>
</dbReference>
<keyword evidence="1" id="KW-0597">Phosphoprotein</keyword>
<evidence type="ECO:0000256" key="1">
    <source>
        <dbReference type="PROSITE-ProRule" id="PRU00169"/>
    </source>
</evidence>
<dbReference type="PROSITE" id="PS50887">
    <property type="entry name" value="GGDEF"/>
    <property type="match status" value="1"/>
</dbReference>
<name>I4FUF9_MICAE</name>
<evidence type="ECO:0000259" key="3">
    <source>
        <dbReference type="PROSITE" id="PS50887"/>
    </source>
</evidence>
<dbReference type="SUPFAM" id="SSF55073">
    <property type="entry name" value="Nucleotide cyclase"/>
    <property type="match status" value="1"/>
</dbReference>
<dbReference type="SMART" id="SM00267">
    <property type="entry name" value="GGDEF"/>
    <property type="match status" value="1"/>
</dbReference>
<dbReference type="GO" id="GO:0043709">
    <property type="term" value="P:cell adhesion involved in single-species biofilm formation"/>
    <property type="evidence" value="ECO:0007669"/>
    <property type="project" value="TreeGrafter"/>
</dbReference>
<dbReference type="Proteomes" id="UP000003172">
    <property type="component" value="Unassembled WGS sequence"/>
</dbReference>
<dbReference type="FunFam" id="3.30.70.270:FF:000001">
    <property type="entry name" value="Diguanylate cyclase domain protein"/>
    <property type="match status" value="1"/>
</dbReference>
<reference evidence="4 5" key="1">
    <citation type="submission" date="2012-04" db="EMBL/GenBank/DDBJ databases">
        <authorList>
            <person name="Genoscope - CEA"/>
        </authorList>
    </citation>
    <scope>NUCLEOTIDE SEQUENCE [LARGE SCALE GENOMIC DNA]</scope>
    <source>
        <strain evidence="4 5">9717</strain>
    </source>
</reference>
<evidence type="ECO:0000259" key="2">
    <source>
        <dbReference type="PROSITE" id="PS50110"/>
    </source>
</evidence>
<dbReference type="InterPro" id="IPR050469">
    <property type="entry name" value="Diguanylate_Cyclase"/>
</dbReference>
<dbReference type="PANTHER" id="PTHR45138:SF9">
    <property type="entry name" value="DIGUANYLATE CYCLASE DGCM-RELATED"/>
    <property type="match status" value="1"/>
</dbReference>
<dbReference type="InterPro" id="IPR029787">
    <property type="entry name" value="Nucleotide_cyclase"/>
</dbReference>
<accession>I4FUF9</accession>
<protein>
    <submittedName>
        <fullName evidence="4">Two-component response regulator</fullName>
    </submittedName>
</protein>
<dbReference type="GO" id="GO:0052621">
    <property type="term" value="F:diguanylate cyclase activity"/>
    <property type="evidence" value="ECO:0007669"/>
    <property type="project" value="TreeGrafter"/>
</dbReference>
<proteinExistence type="predicted"/>
<comment type="caution">
    <text evidence="4">The sequence shown here is derived from an EMBL/GenBank/DDBJ whole genome shotgun (WGS) entry which is preliminary data.</text>
</comment>
<dbReference type="PANTHER" id="PTHR45138">
    <property type="entry name" value="REGULATORY COMPONENTS OF SENSORY TRANSDUCTION SYSTEM"/>
    <property type="match status" value="1"/>
</dbReference>
<feature type="modified residue" description="4-aspartylphosphate" evidence="1">
    <location>
        <position position="61"/>
    </location>
</feature>
<dbReference type="SMART" id="SM00448">
    <property type="entry name" value="REC"/>
    <property type="match status" value="1"/>
</dbReference>
<feature type="domain" description="Response regulatory" evidence="2">
    <location>
        <begin position="11"/>
        <end position="128"/>
    </location>
</feature>
<evidence type="ECO:0000313" key="5">
    <source>
        <dbReference type="Proteomes" id="UP000003172"/>
    </source>
</evidence>
<gene>
    <name evidence="4" type="ORF">MICAB_6030003</name>
</gene>